<name>A0A074NM46_9SPHN</name>
<protein>
    <recommendedName>
        <fullName evidence="4">Lipoprotein</fullName>
    </recommendedName>
</protein>
<feature type="signal peptide" evidence="1">
    <location>
        <begin position="1"/>
        <end position="20"/>
    </location>
</feature>
<dbReference type="AlphaFoldDB" id="A0A074NM46"/>
<feature type="chain" id="PRO_5001697544" description="Lipoprotein" evidence="1">
    <location>
        <begin position="21"/>
        <end position="132"/>
    </location>
</feature>
<proteinExistence type="predicted"/>
<organism evidence="2 3">
    <name type="scientific">Erythrobacter litoralis</name>
    <dbReference type="NCBI Taxonomy" id="39960"/>
    <lineage>
        <taxon>Bacteria</taxon>
        <taxon>Pseudomonadati</taxon>
        <taxon>Pseudomonadota</taxon>
        <taxon>Alphaproteobacteria</taxon>
        <taxon>Sphingomonadales</taxon>
        <taxon>Erythrobacteraceae</taxon>
        <taxon>Erythrobacter/Porphyrobacter group</taxon>
        <taxon>Erythrobacter</taxon>
    </lineage>
</organism>
<reference evidence="2 3" key="1">
    <citation type="submission" date="2014-04" db="EMBL/GenBank/DDBJ databases">
        <title>A comprehensive comparison of genomes of Erythrobacter spp. Strains.</title>
        <authorList>
            <person name="Zheng Q."/>
        </authorList>
    </citation>
    <scope>NUCLEOTIDE SEQUENCE [LARGE SCALE GENOMIC DNA]</scope>
    <source>
        <strain evidence="2 3">DSM 8509</strain>
    </source>
</reference>
<evidence type="ECO:0000313" key="3">
    <source>
        <dbReference type="Proteomes" id="UP000027866"/>
    </source>
</evidence>
<dbReference type="EMBL" id="JMIX01000003">
    <property type="protein sequence ID" value="KEO98867.1"/>
    <property type="molecule type" value="Genomic_DNA"/>
</dbReference>
<dbReference type="RefSeq" id="WP_034901288.1">
    <property type="nucleotide sequence ID" value="NZ_CP017057.1"/>
</dbReference>
<dbReference type="Proteomes" id="UP000027866">
    <property type="component" value="Unassembled WGS sequence"/>
</dbReference>
<evidence type="ECO:0000313" key="2">
    <source>
        <dbReference type="EMBL" id="KEO98867.1"/>
    </source>
</evidence>
<gene>
    <name evidence="2" type="ORF">EH32_07110</name>
</gene>
<evidence type="ECO:0000256" key="1">
    <source>
        <dbReference type="SAM" id="SignalP"/>
    </source>
</evidence>
<accession>A0A074NM46</accession>
<keyword evidence="3" id="KW-1185">Reference proteome</keyword>
<keyword evidence="1" id="KW-0732">Signal</keyword>
<dbReference type="KEGG" id="elq:Ga0102493_112638"/>
<evidence type="ECO:0008006" key="4">
    <source>
        <dbReference type="Google" id="ProtNLM"/>
    </source>
</evidence>
<dbReference type="PATRIC" id="fig|39960.10.peg.1735"/>
<comment type="caution">
    <text evidence="2">The sequence shown here is derived from an EMBL/GenBank/DDBJ whole genome shotgun (WGS) entry which is preliminary data.</text>
</comment>
<sequence length="132" mass="14365">MKAIALSLLGLSLLPGSCFGPDPNDPIQRASERLVARFDVPSCSNAKPLRGAGERLRDENGKAYGSGMTWSYVADDACLAALEAELGAFGFVEMDAETYFLEAGELWSDEVRFGRAANGRPGNLHWKYSTFR</sequence>